<proteinExistence type="predicted"/>
<protein>
    <submittedName>
        <fullName evidence="1">Uncharacterized protein</fullName>
    </submittedName>
</protein>
<reference evidence="1" key="1">
    <citation type="submission" date="2018-02" db="EMBL/GenBank/DDBJ databases">
        <title>Rhizophora mucronata_Transcriptome.</title>
        <authorList>
            <person name="Meera S.P."/>
            <person name="Sreeshan A."/>
            <person name="Augustine A."/>
        </authorList>
    </citation>
    <scope>NUCLEOTIDE SEQUENCE</scope>
    <source>
        <tissue evidence="1">Leaf</tissue>
    </source>
</reference>
<dbReference type="EMBL" id="GGEC01041774">
    <property type="protein sequence ID" value="MBX22258.1"/>
    <property type="molecule type" value="Transcribed_RNA"/>
</dbReference>
<dbReference type="AlphaFoldDB" id="A0A2P2LWB1"/>
<evidence type="ECO:0000313" key="1">
    <source>
        <dbReference type="EMBL" id="MBX22258.1"/>
    </source>
</evidence>
<name>A0A2P2LWB1_RHIMU</name>
<sequence>MGRLECSRVVIKTQLHSKYSRVSSNNKGLQVQHPWLHHRLGKFHFPWVHKLQDPSFKILLIYLRCKRN</sequence>
<organism evidence="1">
    <name type="scientific">Rhizophora mucronata</name>
    <name type="common">Asiatic mangrove</name>
    <dbReference type="NCBI Taxonomy" id="61149"/>
    <lineage>
        <taxon>Eukaryota</taxon>
        <taxon>Viridiplantae</taxon>
        <taxon>Streptophyta</taxon>
        <taxon>Embryophyta</taxon>
        <taxon>Tracheophyta</taxon>
        <taxon>Spermatophyta</taxon>
        <taxon>Magnoliopsida</taxon>
        <taxon>eudicotyledons</taxon>
        <taxon>Gunneridae</taxon>
        <taxon>Pentapetalae</taxon>
        <taxon>rosids</taxon>
        <taxon>fabids</taxon>
        <taxon>Malpighiales</taxon>
        <taxon>Rhizophoraceae</taxon>
        <taxon>Rhizophora</taxon>
    </lineage>
</organism>
<accession>A0A2P2LWB1</accession>